<reference evidence="1 2" key="1">
    <citation type="submission" date="2016-10" db="EMBL/GenBank/DDBJ databases">
        <title>Comparative genome analysis of multiple Pseudomonas spp. focuses on biocontrol and plant growth promoting traits.</title>
        <authorList>
            <person name="Tao X.-Y."/>
            <person name="Taylor C.G."/>
        </authorList>
    </citation>
    <scope>NUCLEOTIDE SEQUENCE [LARGE SCALE GENOMIC DNA]</scope>
    <source>
        <strain evidence="1 2">37A10</strain>
    </source>
</reference>
<comment type="caution">
    <text evidence="1">The sequence shown here is derived from an EMBL/GenBank/DDBJ whole genome shotgun (WGS) entry which is preliminary data.</text>
</comment>
<gene>
    <name evidence="1" type="ORF">BK666_17845</name>
</gene>
<proteinExistence type="predicted"/>
<name>A0A423K0V1_9PSED</name>
<evidence type="ECO:0000313" key="1">
    <source>
        <dbReference type="EMBL" id="RON44222.1"/>
    </source>
</evidence>
<dbReference type="OrthoDB" id="7031832at2"/>
<evidence type="ECO:0000313" key="2">
    <source>
        <dbReference type="Proteomes" id="UP000285349"/>
    </source>
</evidence>
<dbReference type="AlphaFoldDB" id="A0A423K0V1"/>
<organism evidence="1 2">
    <name type="scientific">Pseudomonas frederiksbergensis</name>
    <dbReference type="NCBI Taxonomy" id="104087"/>
    <lineage>
        <taxon>Bacteria</taxon>
        <taxon>Pseudomonadati</taxon>
        <taxon>Pseudomonadota</taxon>
        <taxon>Gammaproteobacteria</taxon>
        <taxon>Pseudomonadales</taxon>
        <taxon>Pseudomonadaceae</taxon>
        <taxon>Pseudomonas</taxon>
    </lineage>
</organism>
<protein>
    <submittedName>
        <fullName evidence="1">Uncharacterized protein</fullName>
    </submittedName>
</protein>
<accession>A0A423K0V1</accession>
<dbReference type="RefSeq" id="WP_123511651.1">
    <property type="nucleotide sequence ID" value="NZ_MOBQ01000022.1"/>
</dbReference>
<dbReference type="Proteomes" id="UP000285349">
    <property type="component" value="Unassembled WGS sequence"/>
</dbReference>
<sequence>MALIYDVPRIGTHYKFGQRGPTCWYYAAKMLLKFHGLYDKADVSAESIYEQMKTLHELRRSFTETGETSNALSTAGLQANQAKMLAYQAAITRLKAKPNLSKAQKEQLATLEKAKADERLPRIDAAIELLKKQALADMGRLEILQSFIGGGYFCKINREQYLKPEDVEPLLERWGPFYTGGSVVAAVKTDTGEVVPGGDRIISVTEFKPDGSHAIVVCGADDKLVYYKDPHDSSELRTMDLKKFHAGLDTDVTDFLIAINCNMPYDPDNGGCTHMLTKRIVIAP</sequence>
<dbReference type="EMBL" id="MOBQ01000022">
    <property type="protein sequence ID" value="RON44222.1"/>
    <property type="molecule type" value="Genomic_DNA"/>
</dbReference>